<accession>A0ABY6S2V6</accession>
<keyword evidence="2" id="KW-1185">Reference proteome</keyword>
<protein>
    <submittedName>
        <fullName evidence="1">Uncharacterized protein</fullName>
    </submittedName>
</protein>
<dbReference type="EMBL" id="LR026965">
    <property type="protein sequence ID" value="VBB75878.1"/>
    <property type="molecule type" value="Genomic_DNA"/>
</dbReference>
<evidence type="ECO:0000313" key="1">
    <source>
        <dbReference type="EMBL" id="VBB75878.1"/>
    </source>
</evidence>
<reference evidence="1" key="1">
    <citation type="submission" date="2018-02" db="EMBL/GenBank/DDBJ databases">
        <authorList>
            <person name="Silar P."/>
        </authorList>
    </citation>
    <scope>NUCLEOTIDE SEQUENCE [LARGE SCALE GENOMIC DNA]</scope>
    <source>
        <strain evidence="1">T</strain>
    </source>
</reference>
<gene>
    <name evidence="1" type="ORF">PODCO_207734</name>
</gene>
<dbReference type="Proteomes" id="UP000280685">
    <property type="component" value="Chromosome 2"/>
</dbReference>
<organism evidence="1 2">
    <name type="scientific">Podospora comata</name>
    <dbReference type="NCBI Taxonomy" id="48703"/>
    <lineage>
        <taxon>Eukaryota</taxon>
        <taxon>Fungi</taxon>
        <taxon>Dikarya</taxon>
        <taxon>Ascomycota</taxon>
        <taxon>Pezizomycotina</taxon>
        <taxon>Sordariomycetes</taxon>
        <taxon>Sordariomycetidae</taxon>
        <taxon>Sordariales</taxon>
        <taxon>Podosporaceae</taxon>
        <taxon>Podospora</taxon>
    </lineage>
</organism>
<evidence type="ECO:0000313" key="2">
    <source>
        <dbReference type="Proteomes" id="UP000280685"/>
    </source>
</evidence>
<name>A0ABY6S2V6_PODCO</name>
<proteinExistence type="predicted"/>
<sequence>MAISCLSRGERTGSRAFSYLWSYVIEVVGSWHYMYFDGCRCWLREWRLTWLAMRRGVGIINDASF</sequence>